<gene>
    <name evidence="7" type="ORF">DFR71_6192</name>
</gene>
<keyword evidence="8" id="KW-1185">Reference proteome</keyword>
<accession>A0A4R1F7J0</accession>
<dbReference type="PROSITE" id="PS50850">
    <property type="entry name" value="MFS"/>
    <property type="match status" value="1"/>
</dbReference>
<comment type="subcellular location">
    <subcellularLocation>
        <location evidence="1">Cell membrane</location>
        <topology evidence="1">Multi-pass membrane protein</topology>
    </subcellularLocation>
</comment>
<feature type="transmembrane region" description="Helical" evidence="5">
    <location>
        <begin position="262"/>
        <end position="283"/>
    </location>
</feature>
<dbReference type="Proteomes" id="UP000294856">
    <property type="component" value="Unassembled WGS sequence"/>
</dbReference>
<feature type="transmembrane region" description="Helical" evidence="5">
    <location>
        <begin position="437"/>
        <end position="462"/>
    </location>
</feature>
<feature type="transmembrane region" description="Helical" evidence="5">
    <location>
        <begin position="237"/>
        <end position="256"/>
    </location>
</feature>
<dbReference type="PANTHER" id="PTHR42718">
    <property type="entry name" value="MAJOR FACILITATOR SUPERFAMILY MULTIDRUG TRANSPORTER MFSC"/>
    <property type="match status" value="1"/>
</dbReference>
<dbReference type="Gene3D" id="1.20.1250.20">
    <property type="entry name" value="MFS general substrate transporter like domains"/>
    <property type="match status" value="1"/>
</dbReference>
<feature type="transmembrane region" description="Helical" evidence="5">
    <location>
        <begin position="205"/>
        <end position="225"/>
    </location>
</feature>
<dbReference type="RefSeq" id="WP_084473173.1">
    <property type="nucleotide sequence ID" value="NZ_SMFR01000008.1"/>
</dbReference>
<dbReference type="Pfam" id="PF07690">
    <property type="entry name" value="MFS_1"/>
    <property type="match status" value="1"/>
</dbReference>
<evidence type="ECO:0000259" key="6">
    <source>
        <dbReference type="PROSITE" id="PS50850"/>
    </source>
</evidence>
<feature type="transmembrane region" description="Helical" evidence="5">
    <location>
        <begin position="82"/>
        <end position="100"/>
    </location>
</feature>
<dbReference type="STRING" id="1210063.GCA_001612665_05773"/>
<dbReference type="Gene3D" id="1.20.1720.10">
    <property type="entry name" value="Multidrug resistance protein D"/>
    <property type="match status" value="1"/>
</dbReference>
<dbReference type="InterPro" id="IPR011701">
    <property type="entry name" value="MFS"/>
</dbReference>
<dbReference type="OrthoDB" id="4365673at2"/>
<feature type="domain" description="Major facilitator superfamily (MFS) profile" evidence="6">
    <location>
        <begin position="46"/>
        <end position="506"/>
    </location>
</feature>
<keyword evidence="2 5" id="KW-0812">Transmembrane</keyword>
<dbReference type="AlphaFoldDB" id="A0A4R1F7J0"/>
<keyword evidence="4 5" id="KW-0472">Membrane</keyword>
<evidence type="ECO:0000313" key="8">
    <source>
        <dbReference type="Proteomes" id="UP000294856"/>
    </source>
</evidence>
<feature type="transmembrane region" description="Helical" evidence="5">
    <location>
        <begin position="137"/>
        <end position="158"/>
    </location>
</feature>
<feature type="transmembrane region" description="Helical" evidence="5">
    <location>
        <begin position="170"/>
        <end position="193"/>
    </location>
</feature>
<feature type="transmembrane region" description="Helical" evidence="5">
    <location>
        <begin position="400"/>
        <end position="425"/>
    </location>
</feature>
<dbReference type="InterPro" id="IPR020846">
    <property type="entry name" value="MFS_dom"/>
</dbReference>
<dbReference type="GO" id="GO:0022857">
    <property type="term" value="F:transmembrane transporter activity"/>
    <property type="evidence" value="ECO:0007669"/>
    <property type="project" value="InterPro"/>
</dbReference>
<proteinExistence type="predicted"/>
<protein>
    <submittedName>
        <fullName evidence="7">EmrB/QacA subfamily drug resistance transporter</fullName>
    </submittedName>
</protein>
<reference evidence="7 8" key="1">
    <citation type="submission" date="2019-03" db="EMBL/GenBank/DDBJ databases">
        <title>Genomic Encyclopedia of Type Strains, Phase IV (KMG-IV): sequencing the most valuable type-strain genomes for metagenomic binning, comparative biology and taxonomic classification.</title>
        <authorList>
            <person name="Goeker M."/>
        </authorList>
    </citation>
    <scope>NUCLEOTIDE SEQUENCE [LARGE SCALE GENOMIC DNA]</scope>
    <source>
        <strain evidence="7 8">DSM 44684</strain>
    </source>
</reference>
<feature type="transmembrane region" description="Helical" evidence="5">
    <location>
        <begin position="372"/>
        <end position="394"/>
    </location>
</feature>
<sequence>MTTWTGNATESTEPTEPAVLGAREWAPTAGGWGAPQGPLYKWRWWALATVVLATVIDVIDALVTNVAGPPIQKDLNAGTDLVQWLGAGYTLALASGLIIGGRIGDIFGRRRVFIVGVAGFTLASVLCGVAQDPTALVVFRVLQGLFGAAMLPQGMGMIKEAFPPKEMPAAFGVMGPTLGIATISGPILAGFLISADLWGTGWRMIFLINVPLGVLAIAGAVAFLPRKQLSTAGRLDLVGTMLVAVSALLLVFPIVQGREEGWPAWTFIAMAAGCLGFVVFAWWERRVQARGGEPLIVPSLFAKRSFSGGMVVGLLLYTSVTGFSLIISAFLQIGLGYTAWHTGVTMVPQAIGSLIGFLAARAGLATKFGRKLIHVGILVMLSGVTVLGVLLATVEPDFSGFVLAPGLALFGAGMALAMAPFYTIVVAGVDPAEAGSAGGVITAVQQLGSAVGVAVMGTVWFAFVGDLASAGGPQSFIDDTRWTMPASAACLLVAGLIVFLMPRKAANSWG</sequence>
<feature type="transmembrane region" description="Helical" evidence="5">
    <location>
        <begin position="339"/>
        <end position="360"/>
    </location>
</feature>
<feature type="transmembrane region" description="Helical" evidence="5">
    <location>
        <begin position="482"/>
        <end position="501"/>
    </location>
</feature>
<keyword evidence="3 5" id="KW-1133">Transmembrane helix</keyword>
<dbReference type="GO" id="GO:0005886">
    <property type="term" value="C:plasma membrane"/>
    <property type="evidence" value="ECO:0007669"/>
    <property type="project" value="UniProtKB-SubCell"/>
</dbReference>
<dbReference type="EMBL" id="SMFR01000008">
    <property type="protein sequence ID" value="TCJ89903.1"/>
    <property type="molecule type" value="Genomic_DNA"/>
</dbReference>
<name>A0A4R1F7J0_9NOCA</name>
<evidence type="ECO:0000256" key="1">
    <source>
        <dbReference type="ARBA" id="ARBA00004651"/>
    </source>
</evidence>
<dbReference type="CDD" id="cd17321">
    <property type="entry name" value="MFS_MMR_MDR_like"/>
    <property type="match status" value="1"/>
</dbReference>
<evidence type="ECO:0000256" key="2">
    <source>
        <dbReference type="ARBA" id="ARBA00022692"/>
    </source>
</evidence>
<feature type="transmembrane region" description="Helical" evidence="5">
    <location>
        <begin position="112"/>
        <end position="131"/>
    </location>
</feature>
<evidence type="ECO:0000256" key="4">
    <source>
        <dbReference type="ARBA" id="ARBA00023136"/>
    </source>
</evidence>
<dbReference type="PANTHER" id="PTHR42718:SF39">
    <property type="entry name" value="ACTINORHODIN TRANSPORTER-RELATED"/>
    <property type="match status" value="1"/>
</dbReference>
<comment type="caution">
    <text evidence="7">The sequence shown here is derived from an EMBL/GenBank/DDBJ whole genome shotgun (WGS) entry which is preliminary data.</text>
</comment>
<dbReference type="SUPFAM" id="SSF103473">
    <property type="entry name" value="MFS general substrate transporter"/>
    <property type="match status" value="1"/>
</dbReference>
<feature type="transmembrane region" description="Helical" evidence="5">
    <location>
        <begin position="311"/>
        <end position="333"/>
    </location>
</feature>
<dbReference type="InterPro" id="IPR036259">
    <property type="entry name" value="MFS_trans_sf"/>
</dbReference>
<feature type="transmembrane region" description="Helical" evidence="5">
    <location>
        <begin position="44"/>
        <end position="62"/>
    </location>
</feature>
<evidence type="ECO:0000256" key="5">
    <source>
        <dbReference type="SAM" id="Phobius"/>
    </source>
</evidence>
<organism evidence="7 8">
    <name type="scientific">Nocardia alba</name>
    <dbReference type="NCBI Taxonomy" id="225051"/>
    <lineage>
        <taxon>Bacteria</taxon>
        <taxon>Bacillati</taxon>
        <taxon>Actinomycetota</taxon>
        <taxon>Actinomycetes</taxon>
        <taxon>Mycobacteriales</taxon>
        <taxon>Nocardiaceae</taxon>
        <taxon>Nocardia</taxon>
    </lineage>
</organism>
<evidence type="ECO:0000256" key="3">
    <source>
        <dbReference type="ARBA" id="ARBA00022989"/>
    </source>
</evidence>
<evidence type="ECO:0000313" key="7">
    <source>
        <dbReference type="EMBL" id="TCJ89903.1"/>
    </source>
</evidence>